<keyword evidence="3" id="KW-1185">Reference proteome</keyword>
<dbReference type="Pfam" id="PF09278">
    <property type="entry name" value="MerR-DNA-bind"/>
    <property type="match status" value="1"/>
</dbReference>
<evidence type="ECO:0000259" key="1">
    <source>
        <dbReference type="Pfam" id="PF09278"/>
    </source>
</evidence>
<feature type="domain" description="Transcription regulator MerR DNA binding" evidence="1">
    <location>
        <begin position="2"/>
        <end position="52"/>
    </location>
</feature>
<comment type="caution">
    <text evidence="2">The sequence shown here is derived from an EMBL/GenBank/DDBJ whole genome shotgun (WGS) entry which is preliminary data.</text>
</comment>
<dbReference type="Proteomes" id="UP000525389">
    <property type="component" value="Unassembled WGS sequence"/>
</dbReference>
<dbReference type="InterPro" id="IPR009061">
    <property type="entry name" value="DNA-bd_dom_put_sf"/>
</dbReference>
<gene>
    <name evidence="2" type="ORF">HNQ09_002215</name>
</gene>
<dbReference type="EMBL" id="JACHFN010000007">
    <property type="protein sequence ID" value="MBB5234772.1"/>
    <property type="molecule type" value="Genomic_DNA"/>
</dbReference>
<reference evidence="2 3" key="1">
    <citation type="submission" date="2020-08" db="EMBL/GenBank/DDBJ databases">
        <title>Genomic Encyclopedia of Type Strains, Phase IV (KMG-IV): sequencing the most valuable type-strain genomes for metagenomic binning, comparative biology and taxonomic classification.</title>
        <authorList>
            <person name="Goeker M."/>
        </authorList>
    </citation>
    <scope>NUCLEOTIDE SEQUENCE [LARGE SCALE GENOMIC DNA]</scope>
    <source>
        <strain evidence="2 3">DSM 101791</strain>
    </source>
</reference>
<dbReference type="Gene3D" id="1.10.1660.10">
    <property type="match status" value="1"/>
</dbReference>
<dbReference type="SUPFAM" id="SSF46955">
    <property type="entry name" value="Putative DNA-binding domain"/>
    <property type="match status" value="1"/>
</dbReference>
<dbReference type="AlphaFoldDB" id="A0A7W8LQN1"/>
<accession>A0A7W8LQN1</accession>
<evidence type="ECO:0000313" key="2">
    <source>
        <dbReference type="EMBL" id="MBB5234772.1"/>
    </source>
</evidence>
<proteinExistence type="predicted"/>
<evidence type="ECO:0000313" key="3">
    <source>
        <dbReference type="Proteomes" id="UP000525389"/>
    </source>
</evidence>
<protein>
    <submittedName>
        <fullName evidence="2">DNA-binding transcriptional MerR regulator</fullName>
    </submittedName>
</protein>
<dbReference type="GO" id="GO:0003677">
    <property type="term" value="F:DNA binding"/>
    <property type="evidence" value="ECO:0007669"/>
    <property type="project" value="UniProtKB-KW"/>
</dbReference>
<organism evidence="2 3">
    <name type="scientific">Deinococcus budaensis</name>
    <dbReference type="NCBI Taxonomy" id="1665626"/>
    <lineage>
        <taxon>Bacteria</taxon>
        <taxon>Thermotogati</taxon>
        <taxon>Deinococcota</taxon>
        <taxon>Deinococci</taxon>
        <taxon>Deinococcales</taxon>
        <taxon>Deinococcaceae</taxon>
        <taxon>Deinococcus</taxon>
    </lineage>
</organism>
<dbReference type="InterPro" id="IPR015358">
    <property type="entry name" value="Tscrpt_reg_MerR_DNA-bd"/>
</dbReference>
<name>A0A7W8LQN1_9DEIO</name>
<keyword evidence="2" id="KW-0238">DNA-binding</keyword>
<sequence>MLRRTGMPIEQMRAFVALEREGQASFGARYELLAAHRQDLMARLAELEGHLTYLDEKVRSYWELEQRREPGGATPA</sequence>